<sequence length="300" mass="31598">MQFCAICIEEYFLNPSDRVATCGIGHIAQSATTAIFGTTQGTLNGVLLAVTRGVMHGAAQGIIQGVSGGNAGQSFITAMATSIACDAFGAIPGTVGEYANSIVGTSLFGSVTGGVTSRLQGGNFWEGAAIGLTVSLLNHAGQKLSEAIEKIKATNEENQEKDIDFVELFEKVMSNKVGTTLTADQIIKKYNLPVKIKSAINSMKLVSKNKIYVDWNNEGSINTLSKINIKDGILSIKRGFVPTKPGAKLGSNGYIISGGGLNYQPSRWSSDSYSPVFVTKTGIFGYFPKTNTITPEGAGF</sequence>
<comment type="caution">
    <text evidence="2">The sequence shown here is derived from an EMBL/GenBank/DDBJ whole genome shotgun (WGS) entry which is preliminary data.</text>
</comment>
<name>A0ABS6XUF5_9FLAO</name>
<dbReference type="EMBL" id="JAHWYN010000005">
    <property type="protein sequence ID" value="MBW4360323.1"/>
    <property type="molecule type" value="Genomic_DNA"/>
</dbReference>
<gene>
    <name evidence="2" type="ORF">KZH69_07475</name>
</gene>
<evidence type="ECO:0000313" key="2">
    <source>
        <dbReference type="EMBL" id="MBW4360323.1"/>
    </source>
</evidence>
<dbReference type="RefSeq" id="WP_219316810.1">
    <property type="nucleotide sequence ID" value="NZ_JAHWYN010000005.1"/>
</dbReference>
<evidence type="ECO:0000256" key="1">
    <source>
        <dbReference type="SAM" id="Coils"/>
    </source>
</evidence>
<proteinExistence type="predicted"/>
<dbReference type="Proteomes" id="UP000812031">
    <property type="component" value="Unassembled WGS sequence"/>
</dbReference>
<keyword evidence="3" id="KW-1185">Reference proteome</keyword>
<feature type="coiled-coil region" evidence="1">
    <location>
        <begin position="137"/>
        <end position="164"/>
    </location>
</feature>
<accession>A0ABS6XUF5</accession>
<protein>
    <submittedName>
        <fullName evidence="2">Uncharacterized protein</fullName>
    </submittedName>
</protein>
<reference evidence="2 3" key="1">
    <citation type="submission" date="2021-07" db="EMBL/GenBank/DDBJ databases">
        <title>Flavobacterium sp. nov. isolated from sediment on the Taihu Lake.</title>
        <authorList>
            <person name="Qu J.-H."/>
        </authorList>
    </citation>
    <scope>NUCLEOTIDE SEQUENCE [LARGE SCALE GENOMIC DNA]</scope>
    <source>
        <strain evidence="2 3">NAS39</strain>
    </source>
</reference>
<keyword evidence="1" id="KW-0175">Coiled coil</keyword>
<organism evidence="2 3">
    <name type="scientific">Flavobacterium taihuense</name>
    <dbReference type="NCBI Taxonomy" id="2857508"/>
    <lineage>
        <taxon>Bacteria</taxon>
        <taxon>Pseudomonadati</taxon>
        <taxon>Bacteroidota</taxon>
        <taxon>Flavobacteriia</taxon>
        <taxon>Flavobacteriales</taxon>
        <taxon>Flavobacteriaceae</taxon>
        <taxon>Flavobacterium</taxon>
    </lineage>
</organism>
<evidence type="ECO:0000313" key="3">
    <source>
        <dbReference type="Proteomes" id="UP000812031"/>
    </source>
</evidence>